<keyword evidence="2" id="KW-1185">Reference proteome</keyword>
<reference evidence="1 2" key="1">
    <citation type="submission" date="2024-09" db="EMBL/GenBank/DDBJ databases">
        <title>Floridaenema gen nov. (Aerosakkonemataceae, Aerosakkonematales ord. nov., Cyanobacteria) from benthic tropical and subtropical fresh waters, with the description of four new species.</title>
        <authorList>
            <person name="Moretto J.A."/>
            <person name="Berthold D.E."/>
            <person name="Lefler F.W."/>
            <person name="Huang I.-S."/>
            <person name="Laughinghouse H. IV."/>
        </authorList>
    </citation>
    <scope>NUCLEOTIDE SEQUENCE [LARGE SCALE GENOMIC DNA]</scope>
    <source>
        <strain evidence="1 2">BLCC-F167</strain>
    </source>
</reference>
<protein>
    <submittedName>
        <fullName evidence="1">Uncharacterized protein</fullName>
    </submittedName>
</protein>
<dbReference type="SUPFAM" id="SSF55961">
    <property type="entry name" value="Bet v1-like"/>
    <property type="match status" value="1"/>
</dbReference>
<evidence type="ECO:0000313" key="1">
    <source>
        <dbReference type="EMBL" id="MFB2834705.1"/>
    </source>
</evidence>
<dbReference type="EMBL" id="JBHFNT010000072">
    <property type="protein sequence ID" value="MFB2834705.1"/>
    <property type="molecule type" value="Genomic_DNA"/>
</dbReference>
<comment type="caution">
    <text evidence="1">The sequence shown here is derived from an EMBL/GenBank/DDBJ whole genome shotgun (WGS) entry which is preliminary data.</text>
</comment>
<gene>
    <name evidence="1" type="ORF">ACE1CA_09245</name>
</gene>
<proteinExistence type="predicted"/>
<organism evidence="1 2">
    <name type="scientific">Floridaenema evergladense BLCC-F167</name>
    <dbReference type="NCBI Taxonomy" id="3153639"/>
    <lineage>
        <taxon>Bacteria</taxon>
        <taxon>Bacillati</taxon>
        <taxon>Cyanobacteriota</taxon>
        <taxon>Cyanophyceae</taxon>
        <taxon>Oscillatoriophycideae</taxon>
        <taxon>Aerosakkonematales</taxon>
        <taxon>Aerosakkonemataceae</taxon>
        <taxon>Floridanema</taxon>
        <taxon>Floridanema evergladense</taxon>
    </lineage>
</organism>
<accession>A0ABV4WI33</accession>
<name>A0ABV4WI33_9CYAN</name>
<dbReference type="Proteomes" id="UP001576780">
    <property type="component" value="Unassembled WGS sequence"/>
</dbReference>
<dbReference type="RefSeq" id="WP_413277186.1">
    <property type="nucleotide sequence ID" value="NZ_JBHFNT010000072.1"/>
</dbReference>
<evidence type="ECO:0000313" key="2">
    <source>
        <dbReference type="Proteomes" id="UP001576780"/>
    </source>
</evidence>
<sequence>MFLIYSECYHCPVIHPNLANTITLFVPIGSSAYFPIM</sequence>